<dbReference type="InterPro" id="IPR017441">
    <property type="entry name" value="Protein_kinase_ATP_BS"/>
</dbReference>
<keyword evidence="6" id="KW-0808">Transferase</keyword>
<dbReference type="PRINTS" id="PR00019">
    <property type="entry name" value="LEURICHRPT"/>
</dbReference>
<comment type="catalytic activity">
    <reaction evidence="17">
        <text>L-threonyl-[protein] + ATP = O-phospho-L-threonyl-[protein] + ADP + H(+)</text>
        <dbReference type="Rhea" id="RHEA:46608"/>
        <dbReference type="Rhea" id="RHEA-COMP:11060"/>
        <dbReference type="Rhea" id="RHEA-COMP:11605"/>
        <dbReference type="ChEBI" id="CHEBI:15378"/>
        <dbReference type="ChEBI" id="CHEBI:30013"/>
        <dbReference type="ChEBI" id="CHEBI:30616"/>
        <dbReference type="ChEBI" id="CHEBI:61977"/>
        <dbReference type="ChEBI" id="CHEBI:456216"/>
        <dbReference type="EC" id="2.7.11.1"/>
    </reaction>
</comment>
<dbReference type="FunFam" id="3.80.10.10:FF:000177">
    <property type="entry name" value="Leucine-rich repeat receptor-like serine/threonine-protein kinase At1g17230"/>
    <property type="match status" value="1"/>
</dbReference>
<dbReference type="InterPro" id="IPR051420">
    <property type="entry name" value="Ser_Thr_Kinases_DiverseReg"/>
</dbReference>
<feature type="domain" description="Protein kinase" evidence="21">
    <location>
        <begin position="457"/>
        <end position="636"/>
    </location>
</feature>
<dbReference type="InterPro" id="IPR032675">
    <property type="entry name" value="LRR_dom_sf"/>
</dbReference>
<keyword evidence="16" id="KW-0325">Glycoprotein</keyword>
<dbReference type="EMBL" id="AWUE01022487">
    <property type="protein sequence ID" value="OMO57813.1"/>
    <property type="molecule type" value="Genomic_DNA"/>
</dbReference>
<evidence type="ECO:0000256" key="13">
    <source>
        <dbReference type="ARBA" id="ARBA00022989"/>
    </source>
</evidence>
<dbReference type="PANTHER" id="PTHR48005">
    <property type="entry name" value="LEUCINE RICH REPEAT KINASE 2"/>
    <property type="match status" value="1"/>
</dbReference>
<dbReference type="InterPro" id="IPR001611">
    <property type="entry name" value="Leu-rich_rpt"/>
</dbReference>
<evidence type="ECO:0000256" key="10">
    <source>
        <dbReference type="ARBA" id="ARBA00022741"/>
    </source>
</evidence>
<dbReference type="PANTHER" id="PTHR48005:SF70">
    <property type="entry name" value="MDIS1-INTERACTING RECEPTOR LIKE KINASE 2-LIKE"/>
    <property type="match status" value="1"/>
</dbReference>
<evidence type="ECO:0000256" key="11">
    <source>
        <dbReference type="ARBA" id="ARBA00022777"/>
    </source>
</evidence>
<dbReference type="Pfam" id="PF08263">
    <property type="entry name" value="LRRNT_2"/>
    <property type="match status" value="1"/>
</dbReference>
<name>A0A1R3GI90_9ROSI</name>
<dbReference type="Proteomes" id="UP000187203">
    <property type="component" value="Unassembled WGS sequence"/>
</dbReference>
<dbReference type="PROSITE" id="PS50011">
    <property type="entry name" value="PROTEIN_KINASE_DOM"/>
    <property type="match status" value="1"/>
</dbReference>
<dbReference type="AlphaFoldDB" id="A0A1R3GI90"/>
<keyword evidence="8" id="KW-0732">Signal</keyword>
<keyword evidence="11" id="KW-0418">Kinase</keyword>
<keyword evidence="4" id="KW-0597">Phosphoprotein</keyword>
<evidence type="ECO:0000256" key="15">
    <source>
        <dbReference type="ARBA" id="ARBA00023170"/>
    </source>
</evidence>
<evidence type="ECO:0000313" key="22">
    <source>
        <dbReference type="EMBL" id="OMO57813.1"/>
    </source>
</evidence>
<dbReference type="GO" id="GO:0004674">
    <property type="term" value="F:protein serine/threonine kinase activity"/>
    <property type="evidence" value="ECO:0007669"/>
    <property type="project" value="UniProtKB-KW"/>
</dbReference>
<dbReference type="InterPro" id="IPR011009">
    <property type="entry name" value="Kinase-like_dom_sf"/>
</dbReference>
<evidence type="ECO:0000256" key="8">
    <source>
        <dbReference type="ARBA" id="ARBA00022729"/>
    </source>
</evidence>
<dbReference type="Gene3D" id="1.10.510.10">
    <property type="entry name" value="Transferase(Phosphotransferase) domain 1"/>
    <property type="match status" value="1"/>
</dbReference>
<evidence type="ECO:0000256" key="12">
    <source>
        <dbReference type="ARBA" id="ARBA00022840"/>
    </source>
</evidence>
<dbReference type="InterPro" id="IPR000719">
    <property type="entry name" value="Prot_kinase_dom"/>
</dbReference>
<evidence type="ECO:0000256" key="19">
    <source>
        <dbReference type="PROSITE-ProRule" id="PRU10141"/>
    </source>
</evidence>
<keyword evidence="15" id="KW-0675">Receptor</keyword>
<evidence type="ECO:0000256" key="4">
    <source>
        <dbReference type="ARBA" id="ARBA00022553"/>
    </source>
</evidence>
<dbReference type="Gene3D" id="3.80.10.10">
    <property type="entry name" value="Ribonuclease Inhibitor"/>
    <property type="match status" value="2"/>
</dbReference>
<proteinExistence type="predicted"/>
<dbReference type="Pfam" id="PF13855">
    <property type="entry name" value="LRR_8"/>
    <property type="match status" value="1"/>
</dbReference>
<dbReference type="SUPFAM" id="SSF56112">
    <property type="entry name" value="Protein kinase-like (PK-like)"/>
    <property type="match status" value="1"/>
</dbReference>
<feature type="transmembrane region" description="Helical" evidence="20">
    <location>
        <begin position="391"/>
        <end position="412"/>
    </location>
</feature>
<dbReference type="InterPro" id="IPR008266">
    <property type="entry name" value="Tyr_kinase_AS"/>
</dbReference>
<comment type="caution">
    <text evidence="22">The sequence shown here is derived from an EMBL/GenBank/DDBJ whole genome shotgun (WGS) entry which is preliminary data.</text>
</comment>
<evidence type="ECO:0000256" key="2">
    <source>
        <dbReference type="ARBA" id="ARBA00012513"/>
    </source>
</evidence>
<dbReference type="STRING" id="93759.A0A1R3GI90"/>
<comment type="subcellular location">
    <subcellularLocation>
        <location evidence="1">Membrane</location>
        <topology evidence="1">Single-pass type I membrane protein</topology>
    </subcellularLocation>
</comment>
<evidence type="ECO:0000256" key="9">
    <source>
        <dbReference type="ARBA" id="ARBA00022737"/>
    </source>
</evidence>
<evidence type="ECO:0000256" key="7">
    <source>
        <dbReference type="ARBA" id="ARBA00022692"/>
    </source>
</evidence>
<evidence type="ECO:0000256" key="5">
    <source>
        <dbReference type="ARBA" id="ARBA00022614"/>
    </source>
</evidence>
<dbReference type="PROSITE" id="PS00109">
    <property type="entry name" value="PROTEIN_KINASE_TYR"/>
    <property type="match status" value="1"/>
</dbReference>
<dbReference type="Pfam" id="PF00560">
    <property type="entry name" value="LRR_1"/>
    <property type="match status" value="4"/>
</dbReference>
<dbReference type="FunFam" id="3.30.200.20:FF:000309">
    <property type="entry name" value="Leucine-rich repeat receptor protein kinase MSP1"/>
    <property type="match status" value="1"/>
</dbReference>
<dbReference type="SUPFAM" id="SSF52058">
    <property type="entry name" value="L domain-like"/>
    <property type="match status" value="1"/>
</dbReference>
<evidence type="ECO:0000256" key="6">
    <source>
        <dbReference type="ARBA" id="ARBA00022679"/>
    </source>
</evidence>
<evidence type="ECO:0000256" key="20">
    <source>
        <dbReference type="SAM" id="Phobius"/>
    </source>
</evidence>
<dbReference type="PROSITE" id="PS00107">
    <property type="entry name" value="PROTEIN_KINASE_ATP"/>
    <property type="match status" value="1"/>
</dbReference>
<evidence type="ECO:0000256" key="14">
    <source>
        <dbReference type="ARBA" id="ARBA00023136"/>
    </source>
</evidence>
<comment type="catalytic activity">
    <reaction evidence="18">
        <text>L-seryl-[protein] + ATP = O-phospho-L-seryl-[protein] + ADP + H(+)</text>
        <dbReference type="Rhea" id="RHEA:17989"/>
        <dbReference type="Rhea" id="RHEA-COMP:9863"/>
        <dbReference type="Rhea" id="RHEA-COMP:11604"/>
        <dbReference type="ChEBI" id="CHEBI:15378"/>
        <dbReference type="ChEBI" id="CHEBI:29999"/>
        <dbReference type="ChEBI" id="CHEBI:30616"/>
        <dbReference type="ChEBI" id="CHEBI:83421"/>
        <dbReference type="ChEBI" id="CHEBI:456216"/>
        <dbReference type="EC" id="2.7.11.1"/>
    </reaction>
</comment>
<dbReference type="InterPro" id="IPR013210">
    <property type="entry name" value="LRR_N_plant-typ"/>
</dbReference>
<organism evidence="22 23">
    <name type="scientific">Corchorus olitorius</name>
    <dbReference type="NCBI Taxonomy" id="93759"/>
    <lineage>
        <taxon>Eukaryota</taxon>
        <taxon>Viridiplantae</taxon>
        <taxon>Streptophyta</taxon>
        <taxon>Embryophyta</taxon>
        <taxon>Tracheophyta</taxon>
        <taxon>Spermatophyta</taxon>
        <taxon>Magnoliopsida</taxon>
        <taxon>eudicotyledons</taxon>
        <taxon>Gunneridae</taxon>
        <taxon>Pentapetalae</taxon>
        <taxon>rosids</taxon>
        <taxon>malvids</taxon>
        <taxon>Malvales</taxon>
        <taxon>Malvaceae</taxon>
        <taxon>Grewioideae</taxon>
        <taxon>Apeibeae</taxon>
        <taxon>Corchorus</taxon>
    </lineage>
</organism>
<evidence type="ECO:0000256" key="18">
    <source>
        <dbReference type="ARBA" id="ARBA00048679"/>
    </source>
</evidence>
<reference evidence="23" key="1">
    <citation type="submission" date="2013-09" db="EMBL/GenBank/DDBJ databases">
        <title>Corchorus olitorius genome sequencing.</title>
        <authorList>
            <person name="Alam M."/>
            <person name="Haque M.S."/>
            <person name="Islam M.S."/>
            <person name="Emdad E.M."/>
            <person name="Islam M.M."/>
            <person name="Ahmed B."/>
            <person name="Halim A."/>
            <person name="Hossen Q.M.M."/>
            <person name="Hossain M.Z."/>
            <person name="Ahmed R."/>
            <person name="Khan M.M."/>
            <person name="Islam R."/>
            <person name="Rashid M.M."/>
            <person name="Khan S.A."/>
            <person name="Rahman M.S."/>
            <person name="Alam M."/>
            <person name="Yahiya A.S."/>
            <person name="Khan M.S."/>
            <person name="Azam M.S."/>
            <person name="Haque T."/>
            <person name="Lashkar M.Z.H."/>
            <person name="Akhand A.I."/>
            <person name="Morshed G."/>
            <person name="Roy S."/>
            <person name="Uddin K.S."/>
            <person name="Rabeya T."/>
            <person name="Hossain A.S."/>
            <person name="Chowdhury A."/>
            <person name="Snigdha A.R."/>
            <person name="Mortoza M.S."/>
            <person name="Matin S.A."/>
            <person name="Hoque S.M.E."/>
            <person name="Islam M.K."/>
            <person name="Roy D.K."/>
            <person name="Haider R."/>
            <person name="Moosa M.M."/>
            <person name="Elias S.M."/>
            <person name="Hasan A.M."/>
            <person name="Jahan S."/>
            <person name="Shafiuddin M."/>
            <person name="Mahmood N."/>
            <person name="Shommy N.S."/>
        </authorList>
    </citation>
    <scope>NUCLEOTIDE SEQUENCE [LARGE SCALE GENOMIC DNA]</scope>
    <source>
        <strain evidence="23">cv. O-4</strain>
    </source>
</reference>
<dbReference type="OrthoDB" id="676979at2759"/>
<protein>
    <recommendedName>
        <fullName evidence="2">non-specific serine/threonine protein kinase</fullName>
        <ecNumber evidence="2">2.7.11.1</ecNumber>
    </recommendedName>
</protein>
<evidence type="ECO:0000256" key="1">
    <source>
        <dbReference type="ARBA" id="ARBA00004479"/>
    </source>
</evidence>
<evidence type="ECO:0000313" key="23">
    <source>
        <dbReference type="Proteomes" id="UP000187203"/>
    </source>
</evidence>
<gene>
    <name evidence="22" type="ORF">COLO4_35066</name>
</gene>
<keyword evidence="12 19" id="KW-0067">ATP-binding</keyword>
<accession>A0A1R3GI90</accession>
<dbReference type="GO" id="GO:0005524">
    <property type="term" value="F:ATP binding"/>
    <property type="evidence" value="ECO:0007669"/>
    <property type="project" value="UniProtKB-UniRule"/>
</dbReference>
<feature type="binding site" evidence="19">
    <location>
        <position position="486"/>
    </location>
    <ligand>
        <name>ATP</name>
        <dbReference type="ChEBI" id="CHEBI:30616"/>
    </ligand>
</feature>
<evidence type="ECO:0000259" key="21">
    <source>
        <dbReference type="PROSITE" id="PS50011"/>
    </source>
</evidence>
<dbReference type="GO" id="GO:0016020">
    <property type="term" value="C:membrane"/>
    <property type="evidence" value="ECO:0007669"/>
    <property type="project" value="UniProtKB-SubCell"/>
</dbReference>
<keyword evidence="14 20" id="KW-0472">Membrane</keyword>
<dbReference type="Pfam" id="PF00069">
    <property type="entry name" value="Pkinase"/>
    <property type="match status" value="1"/>
</dbReference>
<evidence type="ECO:0000256" key="3">
    <source>
        <dbReference type="ARBA" id="ARBA00022527"/>
    </source>
</evidence>
<keyword evidence="13 20" id="KW-1133">Transmembrane helix</keyword>
<keyword evidence="9" id="KW-0677">Repeat</keyword>
<dbReference type="EC" id="2.7.11.1" evidence="2"/>
<keyword evidence="3" id="KW-0723">Serine/threonine-protein kinase</keyword>
<evidence type="ECO:0000256" key="16">
    <source>
        <dbReference type="ARBA" id="ARBA00023180"/>
    </source>
</evidence>
<keyword evidence="7 20" id="KW-0812">Transmembrane</keyword>
<dbReference type="Gene3D" id="3.30.200.20">
    <property type="entry name" value="Phosphorylase Kinase, domain 1"/>
    <property type="match status" value="1"/>
</dbReference>
<keyword evidence="23" id="KW-1185">Reference proteome</keyword>
<sequence>MVFLVNKQSSSSFSVLFLLLTLLLPCFLVFGSVSVLGTTSRDEASTRQEEANALLKWKNSLDEQRQYFLSSWVGNYPCHWIGIICDNSRRVSQLNLSSSGLKGPIPKSLKNCTSLYRVRLEHNQLTGNLSEDFGIYPKLDYLDLSDNKLHGKLSPKWGQCHNLASLRLSNNNISGEIPSELGKATLLQVCDLSSNNLVGEIPKELGDSKLLFNLMLNDNHLSGNIPSEIGMLSGLVRLNLAANNLNGSIPRLLTKCEKLLELNLSSNVLSGGIPSELGSFSFLEILDLSQNSLRGEIPKQVGNLKTLERLNLSHNKLSGLVPSTFDEMLSLTSVDISYNQLQGPIPNIKAFVEATFEAFRNNKGLCGNIAGLEPCPSNVNPTSDSKKTNKIVIISTVVPILCSLLVVFGILFSIKQRKGQGNTDNTARIAETRNLFAICNFDGKVLYENIIEATERFDSKYCIGVGGHGSVYKAQLSTGQIVAVKKLDPLPECSVEEEEDQRQIRAFHNEIRALTEIRHLNILKLYGFCSHPRHSILVYEFLEGGSLEKILSLEEQAMEFDWIKRIDVIKGVANALSYMHHDCSPPIVHRDVSSKNILLNSEYVAHVADFGAARLLKPDSSNWTPFEGTFGYSAPE</sequence>
<keyword evidence="10 19" id="KW-0547">Nucleotide-binding</keyword>
<evidence type="ECO:0000256" key="17">
    <source>
        <dbReference type="ARBA" id="ARBA00047899"/>
    </source>
</evidence>
<keyword evidence="5" id="KW-0433">Leucine-rich repeat</keyword>